<evidence type="ECO:0000259" key="1">
    <source>
        <dbReference type="Pfam" id="PF12682"/>
    </source>
</evidence>
<dbReference type="SUPFAM" id="SSF52218">
    <property type="entry name" value="Flavoproteins"/>
    <property type="match status" value="1"/>
</dbReference>
<dbReference type="AlphaFoldDB" id="A0AB37BBR1"/>
<accession>A0AB37BBR1</accession>
<dbReference type="PROSITE" id="PS00201">
    <property type="entry name" value="FLAVODOXIN"/>
    <property type="match status" value="1"/>
</dbReference>
<proteinExistence type="predicted"/>
<comment type="caution">
    <text evidence="3">The sequence shown here is derived from an EMBL/GenBank/DDBJ whole genome shotgun (WGS) entry which is preliminary data.</text>
</comment>
<dbReference type="PANTHER" id="PTHR39201:SF1">
    <property type="entry name" value="FLAVODOXIN-LIKE DOMAIN-CONTAINING PROTEIN"/>
    <property type="match status" value="1"/>
</dbReference>
<evidence type="ECO:0000313" key="6">
    <source>
        <dbReference type="Proteomes" id="UP000276249"/>
    </source>
</evidence>
<dbReference type="EMBL" id="RDCL01000048">
    <property type="protein sequence ID" value="RMW56003.1"/>
    <property type="molecule type" value="Genomic_DNA"/>
</dbReference>
<reference evidence="6 7" key="2">
    <citation type="submission" date="2018-10" db="EMBL/GenBank/DDBJ databases">
        <title>Genome sequences of five Lactobacillus pentosus strains isolated from brines of traditionally fermented spanish-style green table olives and differences between them.</title>
        <authorList>
            <person name="Jimenez Diaz R."/>
        </authorList>
    </citation>
    <scope>NUCLEOTIDE SEQUENCE [LARGE SCALE GENOMIC DNA]</scope>
    <source>
        <strain evidence="3 6">IG10</strain>
        <strain evidence="4 7">IG8</strain>
    </source>
</reference>
<evidence type="ECO:0000313" key="3">
    <source>
        <dbReference type="EMBL" id="RMW44802.1"/>
    </source>
</evidence>
<gene>
    <name evidence="2" type="ORF">C6Y08_14005</name>
    <name evidence="4" type="ORF">D6U17_04430</name>
    <name evidence="3" type="ORF">D6U18_12990</name>
</gene>
<name>A0AB37BBR1_LACPE</name>
<dbReference type="Gene3D" id="3.40.50.360">
    <property type="match status" value="1"/>
</dbReference>
<dbReference type="InterPro" id="IPR001226">
    <property type="entry name" value="Flavodoxin_CS"/>
</dbReference>
<dbReference type="Proteomes" id="UP000276249">
    <property type="component" value="Unassembled WGS sequence"/>
</dbReference>
<dbReference type="EMBL" id="RDCJ01000107">
    <property type="protein sequence ID" value="RMW44802.1"/>
    <property type="molecule type" value="Genomic_DNA"/>
</dbReference>
<dbReference type="Proteomes" id="UP000281061">
    <property type="component" value="Unassembled WGS sequence"/>
</dbReference>
<evidence type="ECO:0000313" key="5">
    <source>
        <dbReference type="Proteomes" id="UP000238378"/>
    </source>
</evidence>
<protein>
    <submittedName>
        <fullName evidence="3">Flavodoxin</fullName>
    </submittedName>
</protein>
<dbReference type="Proteomes" id="UP000238378">
    <property type="component" value="Unassembled WGS sequence"/>
</dbReference>
<evidence type="ECO:0000313" key="7">
    <source>
        <dbReference type="Proteomes" id="UP000281061"/>
    </source>
</evidence>
<evidence type="ECO:0000313" key="4">
    <source>
        <dbReference type="EMBL" id="RMW56003.1"/>
    </source>
</evidence>
<sequence>MKLLQGSILVIVLKSLEGGNRALLKHIIVVYYSWSGNTAKAAREIAAQAHVSPIELTVADDTFSADMYATATIAQHQIETDTLPQLTNVMPSVSPDDIVLVGGPVWHHSVATPVRQFLRQIAGFKGIVAPFYTHTGTPGTYEAEIAQLIPTAQVKSGLAVDRQTTTPQILQWLKTVAA</sequence>
<dbReference type="InterPro" id="IPR008254">
    <property type="entry name" value="Flavodoxin/NO_synth"/>
</dbReference>
<keyword evidence="5" id="KW-1185">Reference proteome</keyword>
<reference evidence="2 5" key="1">
    <citation type="submission" date="2018-03" db="EMBL/GenBank/DDBJ databases">
        <title>Draft Genome Sequences of six Lactobacillus pentosus Strains Isolated from Brines of Traditionally Fermented Spanish-Style Green Table Olives.</title>
        <authorList>
            <person name="Calero-Delgado B."/>
            <person name="Martin-Platero A.M."/>
            <person name="Perez-Pulido A.J."/>
            <person name="Benitez-Cabello A."/>
            <person name="Casimiro-Soriguer C.S."/>
            <person name="Martinez-Bueno M."/>
            <person name="Arroyo-Lopez F.N."/>
            <person name="Rodriguez-Gomez F."/>
            <person name="Bautista-Gallego J."/>
            <person name="Garrido-Fernandez A."/>
            <person name="Jimenez-Diaz R."/>
        </authorList>
    </citation>
    <scope>NUCLEOTIDE SEQUENCE [LARGE SCALE GENOMIC DNA]</scope>
    <source>
        <strain evidence="2 5">IG2</strain>
    </source>
</reference>
<evidence type="ECO:0000313" key="2">
    <source>
        <dbReference type="EMBL" id="PRO91230.1"/>
    </source>
</evidence>
<dbReference type="GO" id="GO:0016651">
    <property type="term" value="F:oxidoreductase activity, acting on NAD(P)H"/>
    <property type="evidence" value="ECO:0007669"/>
    <property type="project" value="UniProtKB-ARBA"/>
</dbReference>
<dbReference type="EMBL" id="PVOB01000278">
    <property type="protein sequence ID" value="PRO91230.1"/>
    <property type="molecule type" value="Genomic_DNA"/>
</dbReference>
<dbReference type="GO" id="GO:0009055">
    <property type="term" value="F:electron transfer activity"/>
    <property type="evidence" value="ECO:0007669"/>
    <property type="project" value="InterPro"/>
</dbReference>
<feature type="domain" description="Flavodoxin-like" evidence="1">
    <location>
        <begin position="27"/>
        <end position="175"/>
    </location>
</feature>
<dbReference type="InterPro" id="IPR029039">
    <property type="entry name" value="Flavoprotein-like_sf"/>
</dbReference>
<dbReference type="Pfam" id="PF12682">
    <property type="entry name" value="Flavodoxin_4"/>
    <property type="match status" value="1"/>
</dbReference>
<organism evidence="3 6">
    <name type="scientific">Lactiplantibacillus pentosus</name>
    <name type="common">Lactobacillus pentosus</name>
    <dbReference type="NCBI Taxonomy" id="1589"/>
    <lineage>
        <taxon>Bacteria</taxon>
        <taxon>Bacillati</taxon>
        <taxon>Bacillota</taxon>
        <taxon>Bacilli</taxon>
        <taxon>Lactobacillales</taxon>
        <taxon>Lactobacillaceae</taxon>
        <taxon>Lactiplantibacillus</taxon>
    </lineage>
</organism>
<dbReference type="GO" id="GO:0010181">
    <property type="term" value="F:FMN binding"/>
    <property type="evidence" value="ECO:0007669"/>
    <property type="project" value="InterPro"/>
</dbReference>
<dbReference type="PANTHER" id="PTHR39201">
    <property type="entry name" value="EXPORTED PROTEIN-RELATED"/>
    <property type="match status" value="1"/>
</dbReference>